<proteinExistence type="predicted"/>
<sequence length="159" mass="18852">MERREDYLSSWYKIIEMYSKRNLTSPRDKLPAMEGPLAILRDMTDDVYIYDLWKSDLYRSLLWHSHYRWTRKLPRGGYRAPTWSWASRDGCVIWDESTFQRGWRSLIEDFDISPPQKCAHCDQTRGEQLELVALVAPLKDVLLAFDNGWDPDDSEELTS</sequence>
<dbReference type="PANTHER" id="PTHR33112:SF16">
    <property type="entry name" value="HETEROKARYON INCOMPATIBILITY DOMAIN-CONTAINING PROTEIN"/>
    <property type="match status" value="1"/>
</dbReference>
<dbReference type="AlphaFoldDB" id="A0A6A6DTI4"/>
<evidence type="ECO:0000313" key="2">
    <source>
        <dbReference type="Proteomes" id="UP000800200"/>
    </source>
</evidence>
<dbReference type="PANTHER" id="PTHR33112">
    <property type="entry name" value="DOMAIN PROTEIN, PUTATIVE-RELATED"/>
    <property type="match status" value="1"/>
</dbReference>
<dbReference type="OrthoDB" id="5125733at2759"/>
<gene>
    <name evidence="1" type="ORF">K469DRAFT_690842</name>
</gene>
<organism evidence="1 2">
    <name type="scientific">Zopfia rhizophila CBS 207.26</name>
    <dbReference type="NCBI Taxonomy" id="1314779"/>
    <lineage>
        <taxon>Eukaryota</taxon>
        <taxon>Fungi</taxon>
        <taxon>Dikarya</taxon>
        <taxon>Ascomycota</taxon>
        <taxon>Pezizomycotina</taxon>
        <taxon>Dothideomycetes</taxon>
        <taxon>Dothideomycetes incertae sedis</taxon>
        <taxon>Zopfiaceae</taxon>
        <taxon>Zopfia</taxon>
    </lineage>
</organism>
<accession>A0A6A6DTI4</accession>
<dbReference type="EMBL" id="ML994648">
    <property type="protein sequence ID" value="KAF2182373.1"/>
    <property type="molecule type" value="Genomic_DNA"/>
</dbReference>
<protein>
    <submittedName>
        <fullName evidence="1">Uncharacterized protein</fullName>
    </submittedName>
</protein>
<reference evidence="1" key="1">
    <citation type="journal article" date="2020" name="Stud. Mycol.">
        <title>101 Dothideomycetes genomes: a test case for predicting lifestyles and emergence of pathogens.</title>
        <authorList>
            <person name="Haridas S."/>
            <person name="Albert R."/>
            <person name="Binder M."/>
            <person name="Bloem J."/>
            <person name="Labutti K."/>
            <person name="Salamov A."/>
            <person name="Andreopoulos B."/>
            <person name="Baker S."/>
            <person name="Barry K."/>
            <person name="Bills G."/>
            <person name="Bluhm B."/>
            <person name="Cannon C."/>
            <person name="Castanera R."/>
            <person name="Culley D."/>
            <person name="Daum C."/>
            <person name="Ezra D."/>
            <person name="Gonzalez J."/>
            <person name="Henrissat B."/>
            <person name="Kuo A."/>
            <person name="Liang C."/>
            <person name="Lipzen A."/>
            <person name="Lutzoni F."/>
            <person name="Magnuson J."/>
            <person name="Mondo S."/>
            <person name="Nolan M."/>
            <person name="Ohm R."/>
            <person name="Pangilinan J."/>
            <person name="Park H.-J."/>
            <person name="Ramirez L."/>
            <person name="Alfaro M."/>
            <person name="Sun H."/>
            <person name="Tritt A."/>
            <person name="Yoshinaga Y."/>
            <person name="Zwiers L.-H."/>
            <person name="Turgeon B."/>
            <person name="Goodwin S."/>
            <person name="Spatafora J."/>
            <person name="Crous P."/>
            <person name="Grigoriev I."/>
        </authorList>
    </citation>
    <scope>NUCLEOTIDE SEQUENCE</scope>
    <source>
        <strain evidence="1">CBS 207.26</strain>
    </source>
</reference>
<name>A0A6A6DTI4_9PEZI</name>
<dbReference type="Proteomes" id="UP000800200">
    <property type="component" value="Unassembled WGS sequence"/>
</dbReference>
<keyword evidence="2" id="KW-1185">Reference proteome</keyword>
<evidence type="ECO:0000313" key="1">
    <source>
        <dbReference type="EMBL" id="KAF2182373.1"/>
    </source>
</evidence>